<dbReference type="PANTHER" id="PTHR11710:SF0">
    <property type="entry name" value="40S RIBOSOMAL PROTEIN S19"/>
    <property type="match status" value="1"/>
</dbReference>
<dbReference type="GO" id="GO:0003735">
    <property type="term" value="F:structural constituent of ribosome"/>
    <property type="evidence" value="ECO:0007669"/>
    <property type="project" value="InterPro"/>
</dbReference>
<dbReference type="FunFam" id="1.10.10.10:FF:000118">
    <property type="entry name" value="40S ribosomal protein S19"/>
    <property type="match status" value="1"/>
</dbReference>
<protein>
    <submittedName>
        <fullName evidence="6">40S ribosomal protein S19</fullName>
    </submittedName>
</protein>
<feature type="compositionally biased region" description="Basic and acidic residues" evidence="4">
    <location>
        <begin position="100"/>
        <end position="117"/>
    </location>
</feature>
<keyword evidence="2" id="KW-0689">Ribosomal protein</keyword>
<sequence length="141" mass="16347">MKVSVKEVDQHEIVRNLAEFLKKSGKVKVPEWADIVKLGIHKELAPIDPDWYYTRVGEFSCIFGGKKRFGTTPAHFRPGSTLVIRKCLQTLEAVKWVEKHPDGGRRLSRQGRKDLDRIASQIKHAQRAKQQQQRQMEEQED</sequence>
<organism evidence="5 6">
    <name type="scientific">Romanomermis culicivorax</name>
    <name type="common">Nematode worm</name>
    <dbReference type="NCBI Taxonomy" id="13658"/>
    <lineage>
        <taxon>Eukaryota</taxon>
        <taxon>Metazoa</taxon>
        <taxon>Ecdysozoa</taxon>
        <taxon>Nematoda</taxon>
        <taxon>Enoplea</taxon>
        <taxon>Dorylaimia</taxon>
        <taxon>Mermithida</taxon>
        <taxon>Mermithoidea</taxon>
        <taxon>Mermithidae</taxon>
        <taxon>Romanomermis</taxon>
    </lineage>
</organism>
<keyword evidence="5" id="KW-1185">Reference proteome</keyword>
<keyword evidence="3" id="KW-0687">Ribonucleoprotein</keyword>
<dbReference type="SUPFAM" id="SSF46785">
    <property type="entry name" value="Winged helix' DNA-binding domain"/>
    <property type="match status" value="1"/>
</dbReference>
<evidence type="ECO:0000256" key="1">
    <source>
        <dbReference type="ARBA" id="ARBA00010014"/>
    </source>
</evidence>
<dbReference type="InterPro" id="IPR036388">
    <property type="entry name" value="WH-like_DNA-bd_sf"/>
</dbReference>
<comment type="similarity">
    <text evidence="1">Belongs to the eukaryotic ribosomal protein eS19 family.</text>
</comment>
<evidence type="ECO:0000256" key="3">
    <source>
        <dbReference type="ARBA" id="ARBA00023274"/>
    </source>
</evidence>
<evidence type="ECO:0000256" key="4">
    <source>
        <dbReference type="SAM" id="MobiDB-lite"/>
    </source>
</evidence>
<proteinExistence type="inferred from homology"/>
<feature type="region of interest" description="Disordered" evidence="4">
    <location>
        <begin position="100"/>
        <end position="141"/>
    </location>
</feature>
<dbReference type="Pfam" id="PF01090">
    <property type="entry name" value="Ribosomal_S19e"/>
    <property type="match status" value="1"/>
</dbReference>
<dbReference type="SMART" id="SM01413">
    <property type="entry name" value="Ribosomal_S19e"/>
    <property type="match status" value="1"/>
</dbReference>
<evidence type="ECO:0000313" key="5">
    <source>
        <dbReference type="Proteomes" id="UP000887565"/>
    </source>
</evidence>
<evidence type="ECO:0000313" key="6">
    <source>
        <dbReference type="WBParaSite" id="nRc.2.0.1.t01547-RA"/>
    </source>
</evidence>
<dbReference type="GO" id="GO:0006412">
    <property type="term" value="P:translation"/>
    <property type="evidence" value="ECO:0007669"/>
    <property type="project" value="InterPro"/>
</dbReference>
<dbReference type="WBParaSite" id="nRc.2.0.1.t01547-RA">
    <property type="protein sequence ID" value="nRc.2.0.1.t01547-RA"/>
    <property type="gene ID" value="nRc.2.0.1.g01547"/>
</dbReference>
<dbReference type="Proteomes" id="UP000887565">
    <property type="component" value="Unplaced"/>
</dbReference>
<dbReference type="Gene3D" id="1.10.10.10">
    <property type="entry name" value="Winged helix-like DNA-binding domain superfamily/Winged helix DNA-binding domain"/>
    <property type="match status" value="1"/>
</dbReference>
<dbReference type="AlphaFoldDB" id="A0A915HHR5"/>
<dbReference type="InterPro" id="IPR036390">
    <property type="entry name" value="WH_DNA-bd_sf"/>
</dbReference>
<dbReference type="OMA" id="ICIGDDF"/>
<dbReference type="GO" id="GO:0003723">
    <property type="term" value="F:RNA binding"/>
    <property type="evidence" value="ECO:0007669"/>
    <property type="project" value="TreeGrafter"/>
</dbReference>
<evidence type="ECO:0000256" key="2">
    <source>
        <dbReference type="ARBA" id="ARBA00022980"/>
    </source>
</evidence>
<dbReference type="PANTHER" id="PTHR11710">
    <property type="entry name" value="40S RIBOSOMAL PROTEIN S19"/>
    <property type="match status" value="1"/>
</dbReference>
<name>A0A915HHR5_ROMCU</name>
<dbReference type="GO" id="GO:0022627">
    <property type="term" value="C:cytosolic small ribosomal subunit"/>
    <property type="evidence" value="ECO:0007669"/>
    <property type="project" value="TreeGrafter"/>
</dbReference>
<dbReference type="GO" id="GO:0000028">
    <property type="term" value="P:ribosomal small subunit assembly"/>
    <property type="evidence" value="ECO:0007669"/>
    <property type="project" value="TreeGrafter"/>
</dbReference>
<accession>A0A915HHR5</accession>
<reference evidence="6" key="1">
    <citation type="submission" date="2022-11" db="UniProtKB">
        <authorList>
            <consortium name="WormBaseParasite"/>
        </authorList>
    </citation>
    <scope>IDENTIFICATION</scope>
</reference>
<dbReference type="InterPro" id="IPR001266">
    <property type="entry name" value="Ribosomal_eS19"/>
</dbReference>